<evidence type="ECO:0000256" key="11">
    <source>
        <dbReference type="SAM" id="Phobius"/>
    </source>
</evidence>
<dbReference type="FunFam" id="3.40.50.300:FF:000836">
    <property type="entry name" value="ABC transporter B family member 25"/>
    <property type="match status" value="1"/>
</dbReference>
<dbReference type="Proteomes" id="UP000009170">
    <property type="component" value="Unassembled WGS sequence"/>
</dbReference>
<feature type="transmembrane region" description="Helical" evidence="11">
    <location>
        <begin position="173"/>
        <end position="193"/>
    </location>
</feature>
<evidence type="ECO:0000256" key="3">
    <source>
        <dbReference type="ARBA" id="ARBA00022448"/>
    </source>
</evidence>
<evidence type="ECO:0000313" key="15">
    <source>
        <dbReference type="Proteomes" id="UP000009170"/>
    </source>
</evidence>
<feature type="domain" description="ABC transporter" evidence="12">
    <location>
        <begin position="465"/>
        <end position="726"/>
    </location>
</feature>
<feature type="compositionally biased region" description="Polar residues" evidence="10">
    <location>
        <begin position="1"/>
        <end position="19"/>
    </location>
</feature>
<organism evidence="14 15">
    <name type="scientific">Ostreococcus tauri</name>
    <name type="common">Marine green alga</name>
    <dbReference type="NCBI Taxonomy" id="70448"/>
    <lineage>
        <taxon>Eukaryota</taxon>
        <taxon>Viridiplantae</taxon>
        <taxon>Chlorophyta</taxon>
        <taxon>Mamiellophyceae</taxon>
        <taxon>Mamiellales</taxon>
        <taxon>Bathycoccaceae</taxon>
        <taxon>Ostreococcus</taxon>
    </lineage>
</organism>
<dbReference type="CDD" id="cd18578">
    <property type="entry name" value="ABC_6TM_Pgp_ABCB1_D2_like"/>
    <property type="match status" value="1"/>
</dbReference>
<dbReference type="SUPFAM" id="SSF90123">
    <property type="entry name" value="ABC transporter transmembrane region"/>
    <property type="match status" value="2"/>
</dbReference>
<comment type="caution">
    <text evidence="14">The sequence shown here is derived from an EMBL/GenBank/DDBJ whole genome shotgun (WGS) entry which is preliminary data.</text>
</comment>
<dbReference type="InterPro" id="IPR011527">
    <property type="entry name" value="ABC1_TM_dom"/>
</dbReference>
<dbReference type="EMBL" id="CAID01000001">
    <property type="protein sequence ID" value="CEF96792.1"/>
    <property type="molecule type" value="Genomic_DNA"/>
</dbReference>
<dbReference type="InParanoid" id="A0A090M2P6"/>
<evidence type="ECO:0000256" key="8">
    <source>
        <dbReference type="ARBA" id="ARBA00022989"/>
    </source>
</evidence>
<evidence type="ECO:0000259" key="13">
    <source>
        <dbReference type="PROSITE" id="PS50929"/>
    </source>
</evidence>
<dbReference type="GeneID" id="9834761"/>
<feature type="transmembrane region" description="Helical" evidence="11">
    <location>
        <begin position="98"/>
        <end position="119"/>
    </location>
</feature>
<keyword evidence="15" id="KW-1185">Reference proteome</keyword>
<dbReference type="InterPro" id="IPR003439">
    <property type="entry name" value="ABC_transporter-like_ATP-bd"/>
</dbReference>
<dbReference type="PROSITE" id="PS50893">
    <property type="entry name" value="ABC_TRANSPORTER_2"/>
    <property type="match status" value="2"/>
</dbReference>
<feature type="transmembrane region" description="Helical" evidence="11">
    <location>
        <begin position="837"/>
        <end position="863"/>
    </location>
</feature>
<feature type="transmembrane region" description="Helical" evidence="11">
    <location>
        <begin position="277"/>
        <end position="298"/>
    </location>
</feature>
<comment type="subcellular location">
    <subcellularLocation>
        <location evidence="1">Membrane</location>
        <topology evidence="1">Multi-pass membrane protein</topology>
    </subcellularLocation>
</comment>
<dbReference type="InterPro" id="IPR003593">
    <property type="entry name" value="AAA+_ATPase"/>
</dbReference>
<reference evidence="15" key="1">
    <citation type="journal article" date="2006" name="Proc. Natl. Acad. Sci. U.S.A.">
        <title>Genome analysis of the smallest free-living eukaryote Ostreococcus tauri unveils many unique features.</title>
        <authorList>
            <person name="Derelle E."/>
            <person name="Ferraz C."/>
            <person name="Rombauts S."/>
            <person name="Rouze P."/>
            <person name="Worden A.Z."/>
            <person name="Robbens S."/>
            <person name="Partensky F."/>
            <person name="Degroeve S."/>
            <person name="Echeynie S."/>
            <person name="Cooke R."/>
            <person name="Saeys Y."/>
            <person name="Wuyts J."/>
            <person name="Jabbari K."/>
            <person name="Bowler C."/>
            <person name="Panaud O."/>
            <person name="Piegu B."/>
            <person name="Ball S.G."/>
            <person name="Ral J.-P."/>
            <person name="Bouget F.-Y."/>
            <person name="Piganeau G."/>
            <person name="De Baets B."/>
            <person name="Picard A."/>
            <person name="Delseny M."/>
            <person name="Demaille J."/>
            <person name="Van de Peer Y."/>
            <person name="Moreau H."/>
        </authorList>
    </citation>
    <scope>NUCLEOTIDE SEQUENCE [LARGE SCALE GENOMIC DNA]</scope>
    <source>
        <strain evidence="15">OTTH 0595 / CCAP 157/2 / RCC745</strain>
    </source>
</reference>
<dbReference type="InterPro" id="IPR027417">
    <property type="entry name" value="P-loop_NTPase"/>
</dbReference>
<keyword evidence="4 11" id="KW-0812">Transmembrane</keyword>
<evidence type="ECO:0000256" key="10">
    <source>
        <dbReference type="SAM" id="MobiDB-lite"/>
    </source>
</evidence>
<evidence type="ECO:0000256" key="9">
    <source>
        <dbReference type="ARBA" id="ARBA00023136"/>
    </source>
</evidence>
<dbReference type="SUPFAM" id="SSF52540">
    <property type="entry name" value="P-loop containing nucleoside triphosphate hydrolases"/>
    <property type="match status" value="2"/>
</dbReference>
<protein>
    <submittedName>
        <fullName evidence="14">ABC transporter, conserved site</fullName>
    </submittedName>
</protein>
<proteinExistence type="inferred from homology"/>
<dbReference type="GO" id="GO:0090374">
    <property type="term" value="P:oligopeptide export from mitochondrion"/>
    <property type="evidence" value="ECO:0007669"/>
    <property type="project" value="TreeGrafter"/>
</dbReference>
<keyword evidence="3" id="KW-0813">Transport</keyword>
<dbReference type="PANTHER" id="PTHR43394:SF11">
    <property type="entry name" value="ATP-BINDING CASSETTE TRANSPORTER"/>
    <property type="match status" value="1"/>
</dbReference>
<dbReference type="FunFam" id="3.40.50.300:FF:000218">
    <property type="entry name" value="Multidrug ABC transporter ATP-binding protein"/>
    <property type="match status" value="1"/>
</dbReference>
<comment type="similarity">
    <text evidence="2">Belongs to the ABC transporter superfamily. ABCB family. Multidrug resistance exporter (TC 3.A.1.201) subfamily.</text>
</comment>
<dbReference type="PANTHER" id="PTHR43394">
    <property type="entry name" value="ATP-DEPENDENT PERMEASE MDL1, MITOCHONDRIAL"/>
    <property type="match status" value="1"/>
</dbReference>
<reference evidence="14 15" key="2">
    <citation type="journal article" date="2014" name="BMC Genomics">
        <title>An improved genome of the model marine alga Ostreococcus tauri unfolds by assessing Illumina de novo assemblies.</title>
        <authorList>
            <person name="Blanc-Mathieu R."/>
            <person name="Verhelst B."/>
            <person name="Derelle E."/>
            <person name="Rombauts S."/>
            <person name="Bouget F.Y."/>
            <person name="Carre I."/>
            <person name="Chateau A."/>
            <person name="Eyre-Walker A."/>
            <person name="Grimsley N."/>
            <person name="Moreau H."/>
            <person name="Piegu B."/>
            <person name="Rivals E."/>
            <person name="Schackwitz W."/>
            <person name="Van de Peer Y."/>
            <person name="Piganeau G."/>
        </authorList>
    </citation>
    <scope>NUCLEOTIDE SEQUENCE [LARGE SCALE GENOMIC DNA]</scope>
    <source>
        <strain evidence="15">OTTH 0595 / CCAP 157/2 / RCC745</strain>
    </source>
</reference>
<feature type="transmembrane region" description="Helical" evidence="11">
    <location>
        <begin position="1023"/>
        <end position="1042"/>
    </location>
</feature>
<dbReference type="InterPro" id="IPR017871">
    <property type="entry name" value="ABC_transporter-like_CS"/>
</dbReference>
<dbReference type="InterPro" id="IPR036640">
    <property type="entry name" value="ABC1_TM_sf"/>
</dbReference>
<feature type="transmembrane region" description="Helical" evidence="11">
    <location>
        <begin position="199"/>
        <end position="216"/>
    </location>
</feature>
<dbReference type="InterPro" id="IPR039421">
    <property type="entry name" value="Type_1_exporter"/>
</dbReference>
<evidence type="ECO:0000256" key="7">
    <source>
        <dbReference type="ARBA" id="ARBA00022840"/>
    </source>
</evidence>
<dbReference type="STRING" id="70448.A0A090M2P6"/>
<sequence length="1411" mass="150115">MTTKNATEAMTTKNATEAMTSKDERADDDDPETRAAAPMAPFTAMFRYYGPMEMGLLGGGMVFSAFGGALFPAVNVAFGNLLDSTAVGDVASQINQAVIAMEIVAVSLGLSLTLGYWLCSWAAARAARNVRTAFVRSMLAQDIKFFESKKAGELATLTGATVNDFQVGLSKKFAEIVQSFFSMAGGFGVGFYFNAQLSGVILACVPLLGFSTYFLIKAIQDTQKGNVEYDSAGAIATETIGAIRVTTALNFQRVATSRYQSNLGKAQRYGSKQLWKVSFAGGGLFASMFVMYALGLWYGSKLIADSKADALAKYPAPSGLTDINDATWGAHANFSSIKCTYMNDPNRVYTGESLSQCACALDYTMAGLSTTPNCGCGYRLDTAFGGVLDSAASPCYTGGTIVMVFFSILFGGFALGQAGPAFGALAKARVAAHQLYEVIDREPENGIDTRAPTGKELSTPINGQIVFKDVNFEYSPQKPVFTGLNLTIEGGKVVALVGASGCGKSTITKLLERFYDPTSGSIFLDGIDLRTIRIDKLRANIGIVSQEPLLFEASIADNIAAGRPMALGGTKPTISEIAAAAEAACAHDFITSFPNGYDTKVGGKNSKLSGGQKQRIAIARAALRNPAILILDEATSALDTENEQLVQAALDGLVNNTAHGRRTTIVIAHRLTTVRDADKIVVLGSKDAAAGLAGGAGSAHGSIVLEQGTHDELMARGPKGMYRNLVGMSRTEPVKRIATIKKSASTASIESFKTDSVYEDKEGTEKSDKTEQKAELYKVKASRVWKYSSGDTPLLALGTLFAVANGCVMPSVAFVFAELLTVFYLDDIEYMRERSAVLSGAMGAVAVGAFIVMGTQGGIFGNIGERLTARLRVHLFQSIMRQDVAFFDEKENTVGALTTLLQADTTKVRTMTGQSFGSAIQAAAALTFGLAVSLSASWKYGLVLLACVPVLSIGEMLNMKNLADDTSLDNTVAEGTARVSETVTMIKDVHAFGLEEKMAANYAASISTTISEERRKALRTGGAFGLAQALTMGFYGFAFWWGGQLIKKDELNFMDFMKSLWALGFCAAGVGQAATFAGDNRDGVASAGRIFKLIDRIPLVNAQPFVKVTETEEVPRDVPTSSKESDEKKFGKVIDKLQGKIEFKGVFFSYPTRDAPVLGGLDFEVNPGETVALIGQSGSGKSTAIQLLERFYEIVRVSKSVANDDDGKAFKVAVEGSGSAGKIFIDGVDLCDLDLMWFRSNVGLVEQEPTLFSGSVHDNIAAGMPGGVATRQKVIDAAKLANAHEFIQRMPEGYDTDVGIGGNRVSGGQKQRISIARAIINDPRILLLDEATSALDNESERLVQAALDGLLADGSKRSTIVIAHRLSTIRNADKIYLLENSGDGGIVAESGTHDSLIRAGGKYRDLTAAYT</sequence>
<dbReference type="Pfam" id="PF00664">
    <property type="entry name" value="ABC_membrane"/>
    <property type="match status" value="2"/>
</dbReference>
<feature type="region of interest" description="Disordered" evidence="10">
    <location>
        <begin position="1"/>
        <end position="34"/>
    </location>
</feature>
<dbReference type="GO" id="GO:0005524">
    <property type="term" value="F:ATP binding"/>
    <property type="evidence" value="ECO:0007669"/>
    <property type="project" value="UniProtKB-KW"/>
</dbReference>
<dbReference type="KEGG" id="ota:OT_ostta01g04600"/>
<evidence type="ECO:0000256" key="5">
    <source>
        <dbReference type="ARBA" id="ARBA00022737"/>
    </source>
</evidence>
<dbReference type="OrthoDB" id="6500128at2759"/>
<feature type="transmembrane region" description="Helical" evidence="11">
    <location>
        <begin position="794"/>
        <end position="817"/>
    </location>
</feature>
<gene>
    <name evidence="14" type="ORF">OT_ostta01g04600</name>
</gene>
<feature type="transmembrane region" description="Helical" evidence="11">
    <location>
        <begin position="396"/>
        <end position="415"/>
    </location>
</feature>
<accession>A0A090M2P6</accession>
<dbReference type="PROSITE" id="PS00211">
    <property type="entry name" value="ABC_TRANSPORTER_1"/>
    <property type="match status" value="2"/>
</dbReference>
<keyword evidence="5" id="KW-0677">Repeat</keyword>
<evidence type="ECO:0000256" key="6">
    <source>
        <dbReference type="ARBA" id="ARBA00022741"/>
    </source>
</evidence>
<dbReference type="FunCoup" id="A0A090M2P6">
    <property type="interactions" value="687"/>
</dbReference>
<evidence type="ECO:0000256" key="1">
    <source>
        <dbReference type="ARBA" id="ARBA00004141"/>
    </source>
</evidence>
<keyword evidence="8 11" id="KW-1133">Transmembrane helix</keyword>
<feature type="transmembrane region" description="Helical" evidence="11">
    <location>
        <begin position="55"/>
        <end position="78"/>
    </location>
</feature>
<dbReference type="RefSeq" id="XP_022838298.1">
    <property type="nucleotide sequence ID" value="XM_022985419.1"/>
</dbReference>
<dbReference type="GO" id="GO:0016887">
    <property type="term" value="F:ATP hydrolysis activity"/>
    <property type="evidence" value="ECO:0007669"/>
    <property type="project" value="InterPro"/>
</dbReference>
<feature type="domain" description="ABC transmembrane type-1" evidence="13">
    <location>
        <begin position="796"/>
        <end position="1079"/>
    </location>
</feature>
<keyword evidence="9 11" id="KW-0472">Membrane</keyword>
<dbReference type="SMART" id="SM00382">
    <property type="entry name" value="AAA"/>
    <property type="match status" value="2"/>
</dbReference>
<feature type="domain" description="ABC transmembrane type-1" evidence="13">
    <location>
        <begin position="59"/>
        <end position="427"/>
    </location>
</feature>
<keyword evidence="6" id="KW-0547">Nucleotide-binding</keyword>
<dbReference type="GO" id="GO:0015421">
    <property type="term" value="F:ABC-type oligopeptide transporter activity"/>
    <property type="evidence" value="ECO:0007669"/>
    <property type="project" value="TreeGrafter"/>
</dbReference>
<dbReference type="GO" id="GO:0005743">
    <property type="term" value="C:mitochondrial inner membrane"/>
    <property type="evidence" value="ECO:0007669"/>
    <property type="project" value="TreeGrafter"/>
</dbReference>
<keyword evidence="7" id="KW-0067">ATP-binding</keyword>
<evidence type="ECO:0000259" key="12">
    <source>
        <dbReference type="PROSITE" id="PS50893"/>
    </source>
</evidence>
<dbReference type="CDD" id="cd18577">
    <property type="entry name" value="ABC_6TM_Pgp_ABCB1_D1_like"/>
    <property type="match status" value="1"/>
</dbReference>
<evidence type="ECO:0000313" key="14">
    <source>
        <dbReference type="EMBL" id="CEF96792.1"/>
    </source>
</evidence>
<dbReference type="Pfam" id="PF00005">
    <property type="entry name" value="ABC_tran"/>
    <property type="match status" value="2"/>
</dbReference>
<feature type="domain" description="ABC transporter" evidence="12">
    <location>
        <begin position="1141"/>
        <end position="1409"/>
    </location>
</feature>
<dbReference type="Gene3D" id="1.20.1560.10">
    <property type="entry name" value="ABC transporter type 1, transmembrane domain"/>
    <property type="match status" value="2"/>
</dbReference>
<evidence type="ECO:0000256" key="2">
    <source>
        <dbReference type="ARBA" id="ARBA00007577"/>
    </source>
</evidence>
<dbReference type="PROSITE" id="PS50929">
    <property type="entry name" value="ABC_TM1F"/>
    <property type="match status" value="2"/>
</dbReference>
<name>A0A090M2P6_OSTTA</name>
<evidence type="ECO:0000256" key="4">
    <source>
        <dbReference type="ARBA" id="ARBA00022692"/>
    </source>
</evidence>
<dbReference type="Gene3D" id="3.40.50.300">
    <property type="entry name" value="P-loop containing nucleotide triphosphate hydrolases"/>
    <property type="match status" value="2"/>
</dbReference>